<name>A0A1I3F436_9SPHI</name>
<dbReference type="SUPFAM" id="SSF88659">
    <property type="entry name" value="Sigma3 and sigma4 domains of RNA polymerase sigma factors"/>
    <property type="match status" value="1"/>
</dbReference>
<dbReference type="STRING" id="1477437.SAMN05444682_102161"/>
<dbReference type="PANTHER" id="PTHR43133">
    <property type="entry name" value="RNA POLYMERASE ECF-TYPE SIGMA FACTO"/>
    <property type="match status" value="1"/>
</dbReference>
<accession>A0A1I3F436</accession>
<dbReference type="Pfam" id="PF08281">
    <property type="entry name" value="Sigma70_r4_2"/>
    <property type="match status" value="1"/>
</dbReference>
<reference evidence="7 8" key="1">
    <citation type="submission" date="2016-10" db="EMBL/GenBank/DDBJ databases">
        <authorList>
            <person name="de Groot N.N."/>
        </authorList>
    </citation>
    <scope>NUCLEOTIDE SEQUENCE [LARGE SCALE GENOMIC DNA]</scope>
    <source>
        <strain evidence="7 8">RK1</strain>
    </source>
</reference>
<comment type="similarity">
    <text evidence="1">Belongs to the sigma-70 factor family. ECF subfamily.</text>
</comment>
<dbReference type="GO" id="GO:0003677">
    <property type="term" value="F:DNA binding"/>
    <property type="evidence" value="ECO:0007669"/>
    <property type="project" value="InterPro"/>
</dbReference>
<dbReference type="InterPro" id="IPR013324">
    <property type="entry name" value="RNA_pol_sigma_r3/r4-like"/>
</dbReference>
<feature type="domain" description="RNA polymerase sigma-70 region 2" evidence="5">
    <location>
        <begin position="31"/>
        <end position="89"/>
    </location>
</feature>
<dbReference type="InterPro" id="IPR036388">
    <property type="entry name" value="WH-like_DNA-bd_sf"/>
</dbReference>
<evidence type="ECO:0000313" key="7">
    <source>
        <dbReference type="EMBL" id="SFI06006.1"/>
    </source>
</evidence>
<dbReference type="Gene3D" id="1.10.1740.10">
    <property type="match status" value="1"/>
</dbReference>
<keyword evidence="2" id="KW-0805">Transcription regulation</keyword>
<dbReference type="GO" id="GO:0016987">
    <property type="term" value="F:sigma factor activity"/>
    <property type="evidence" value="ECO:0007669"/>
    <property type="project" value="UniProtKB-KW"/>
</dbReference>
<evidence type="ECO:0000256" key="3">
    <source>
        <dbReference type="ARBA" id="ARBA00023082"/>
    </source>
</evidence>
<evidence type="ECO:0000259" key="6">
    <source>
        <dbReference type="Pfam" id="PF08281"/>
    </source>
</evidence>
<gene>
    <name evidence="7" type="ORF">SAMN05444682_102161</name>
</gene>
<evidence type="ECO:0000259" key="5">
    <source>
        <dbReference type="Pfam" id="PF04542"/>
    </source>
</evidence>
<organism evidence="7 8">
    <name type="scientific">Parapedobacter indicus</name>
    <dbReference type="NCBI Taxonomy" id="1477437"/>
    <lineage>
        <taxon>Bacteria</taxon>
        <taxon>Pseudomonadati</taxon>
        <taxon>Bacteroidota</taxon>
        <taxon>Sphingobacteriia</taxon>
        <taxon>Sphingobacteriales</taxon>
        <taxon>Sphingobacteriaceae</taxon>
        <taxon>Parapedobacter</taxon>
    </lineage>
</organism>
<dbReference type="InterPro" id="IPR013249">
    <property type="entry name" value="RNA_pol_sigma70_r4_t2"/>
</dbReference>
<proteinExistence type="inferred from homology"/>
<evidence type="ECO:0000256" key="4">
    <source>
        <dbReference type="ARBA" id="ARBA00023163"/>
    </source>
</evidence>
<dbReference type="CDD" id="cd06171">
    <property type="entry name" value="Sigma70_r4"/>
    <property type="match status" value="1"/>
</dbReference>
<sequence>MGVNNQFDESRLLISLQKGDIKAFEQLYFFYSRKLYGNILKMVKSTDIAEEILQELFQRVWEKRESIDATKSFKSYLFTIAKHLVYDFLHLQVKQRGMEAYLIEKSTSSYRHIDDEIAFKETNAIITKGIRQLPPQRRLVYMLCKIEGKSYEDVSRILGISTSTISDHIVKATKSLKSYYLSEQACIFALMICLF</sequence>
<dbReference type="NCBIfam" id="TIGR02985">
    <property type="entry name" value="Sig70_bacteroi1"/>
    <property type="match status" value="1"/>
</dbReference>
<dbReference type="NCBIfam" id="TIGR02937">
    <property type="entry name" value="sigma70-ECF"/>
    <property type="match status" value="1"/>
</dbReference>
<dbReference type="Gene3D" id="1.10.10.10">
    <property type="entry name" value="Winged helix-like DNA-binding domain superfamily/Winged helix DNA-binding domain"/>
    <property type="match status" value="1"/>
</dbReference>
<evidence type="ECO:0000256" key="1">
    <source>
        <dbReference type="ARBA" id="ARBA00010641"/>
    </source>
</evidence>
<dbReference type="Proteomes" id="UP000198670">
    <property type="component" value="Unassembled WGS sequence"/>
</dbReference>
<dbReference type="EMBL" id="FOQO01000002">
    <property type="protein sequence ID" value="SFI06006.1"/>
    <property type="molecule type" value="Genomic_DNA"/>
</dbReference>
<dbReference type="GO" id="GO:0006352">
    <property type="term" value="P:DNA-templated transcription initiation"/>
    <property type="evidence" value="ECO:0007669"/>
    <property type="project" value="InterPro"/>
</dbReference>
<dbReference type="InterPro" id="IPR007627">
    <property type="entry name" value="RNA_pol_sigma70_r2"/>
</dbReference>
<dbReference type="InterPro" id="IPR014284">
    <property type="entry name" value="RNA_pol_sigma-70_dom"/>
</dbReference>
<dbReference type="InterPro" id="IPR013325">
    <property type="entry name" value="RNA_pol_sigma_r2"/>
</dbReference>
<keyword evidence="8" id="KW-1185">Reference proteome</keyword>
<dbReference type="SUPFAM" id="SSF88946">
    <property type="entry name" value="Sigma2 domain of RNA polymerase sigma factors"/>
    <property type="match status" value="1"/>
</dbReference>
<feature type="domain" description="RNA polymerase sigma factor 70 region 4 type 2" evidence="6">
    <location>
        <begin position="128"/>
        <end position="174"/>
    </location>
</feature>
<keyword evidence="3" id="KW-0731">Sigma factor</keyword>
<evidence type="ECO:0000313" key="8">
    <source>
        <dbReference type="Proteomes" id="UP000198670"/>
    </source>
</evidence>
<evidence type="ECO:0000256" key="2">
    <source>
        <dbReference type="ARBA" id="ARBA00023015"/>
    </source>
</evidence>
<dbReference type="InterPro" id="IPR014327">
    <property type="entry name" value="RNA_pol_sigma70_bacteroid"/>
</dbReference>
<dbReference type="AlphaFoldDB" id="A0A1I3F436"/>
<dbReference type="Pfam" id="PF04542">
    <property type="entry name" value="Sigma70_r2"/>
    <property type="match status" value="1"/>
</dbReference>
<dbReference type="PANTHER" id="PTHR43133:SF46">
    <property type="entry name" value="RNA POLYMERASE SIGMA-70 FACTOR ECF SUBFAMILY"/>
    <property type="match status" value="1"/>
</dbReference>
<keyword evidence="4" id="KW-0804">Transcription</keyword>
<dbReference type="InterPro" id="IPR039425">
    <property type="entry name" value="RNA_pol_sigma-70-like"/>
</dbReference>
<protein>
    <submittedName>
        <fullName evidence="7">RNA polymerase sigma-70 factor, ECF subfamily</fullName>
    </submittedName>
</protein>